<reference evidence="3 4" key="1">
    <citation type="journal article" date="2010" name="Proc. Natl. Acad. Sci. U.S.A.">
        <title>Insights into evolution of multicellular fungi from the assembled chromosomes of the mushroom Coprinopsis cinerea (Coprinus cinereus).</title>
        <authorList>
            <person name="Stajich J.E."/>
            <person name="Wilke S.K."/>
            <person name="Ahren D."/>
            <person name="Au C.H."/>
            <person name="Birren B.W."/>
            <person name="Borodovsky M."/>
            <person name="Burns C."/>
            <person name="Canback B."/>
            <person name="Casselton L.A."/>
            <person name="Cheng C.K."/>
            <person name="Deng J."/>
            <person name="Dietrich F.S."/>
            <person name="Fargo D.C."/>
            <person name="Farman M.L."/>
            <person name="Gathman A.C."/>
            <person name="Goldberg J."/>
            <person name="Guigo R."/>
            <person name="Hoegger P.J."/>
            <person name="Hooker J.B."/>
            <person name="Huggins A."/>
            <person name="James T.Y."/>
            <person name="Kamada T."/>
            <person name="Kilaru S."/>
            <person name="Kodira C."/>
            <person name="Kues U."/>
            <person name="Kupfer D."/>
            <person name="Kwan H.S."/>
            <person name="Lomsadze A."/>
            <person name="Li W."/>
            <person name="Lilly W.W."/>
            <person name="Ma L.J."/>
            <person name="Mackey A.J."/>
            <person name="Manning G."/>
            <person name="Martin F."/>
            <person name="Muraguchi H."/>
            <person name="Natvig D.O."/>
            <person name="Palmerini H."/>
            <person name="Ramesh M.A."/>
            <person name="Rehmeyer C.J."/>
            <person name="Roe B.A."/>
            <person name="Shenoy N."/>
            <person name="Stanke M."/>
            <person name="Ter-Hovhannisyan V."/>
            <person name="Tunlid A."/>
            <person name="Velagapudi R."/>
            <person name="Vision T.J."/>
            <person name="Zeng Q."/>
            <person name="Zolan M.E."/>
            <person name="Pukkila P.J."/>
        </authorList>
    </citation>
    <scope>NUCLEOTIDE SEQUENCE [LARGE SCALE GENOMIC DNA]</scope>
    <source>
        <strain evidence="4">Okayama-7 / 130 / ATCC MYA-4618 / FGSC 9003</strain>
    </source>
</reference>
<feature type="compositionally biased region" description="Polar residues" evidence="2">
    <location>
        <begin position="373"/>
        <end position="388"/>
    </location>
</feature>
<name>A8NRY0_COPC7</name>
<keyword evidence="4" id="KW-1185">Reference proteome</keyword>
<feature type="compositionally biased region" description="Polar residues" evidence="2">
    <location>
        <begin position="214"/>
        <end position="224"/>
    </location>
</feature>
<dbReference type="OMA" id="DGMEDIW"/>
<dbReference type="KEGG" id="cci:CC1G_02973"/>
<evidence type="ECO:0000256" key="2">
    <source>
        <dbReference type="SAM" id="MobiDB-lite"/>
    </source>
</evidence>
<dbReference type="STRING" id="240176.A8NRY0"/>
<feature type="region of interest" description="Disordered" evidence="2">
    <location>
        <begin position="483"/>
        <end position="613"/>
    </location>
</feature>
<dbReference type="OrthoDB" id="3367070at2759"/>
<dbReference type="VEuPathDB" id="FungiDB:CC1G_02973"/>
<dbReference type="eggNOG" id="ENOG502SENF">
    <property type="taxonomic scope" value="Eukaryota"/>
</dbReference>
<keyword evidence="1" id="KW-0175">Coiled coil</keyword>
<dbReference type="InParanoid" id="A8NRY0"/>
<feature type="compositionally biased region" description="Low complexity" evidence="2">
    <location>
        <begin position="562"/>
        <end position="580"/>
    </location>
</feature>
<evidence type="ECO:0000313" key="4">
    <source>
        <dbReference type="Proteomes" id="UP000001861"/>
    </source>
</evidence>
<protein>
    <submittedName>
        <fullName evidence="3">Uncharacterized protein</fullName>
    </submittedName>
</protein>
<dbReference type="RefSeq" id="XP_001835885.1">
    <property type="nucleotide sequence ID" value="XM_001835833.1"/>
</dbReference>
<dbReference type="AlphaFoldDB" id="A8NRY0"/>
<evidence type="ECO:0000256" key="1">
    <source>
        <dbReference type="SAM" id="Coils"/>
    </source>
</evidence>
<feature type="compositionally biased region" description="Polar residues" evidence="2">
    <location>
        <begin position="188"/>
        <end position="205"/>
    </location>
</feature>
<gene>
    <name evidence="3" type="ORF">CC1G_02973</name>
</gene>
<accession>A8NRY0</accession>
<feature type="region of interest" description="Disordered" evidence="2">
    <location>
        <begin position="277"/>
        <end position="319"/>
    </location>
</feature>
<feature type="region of interest" description="Disordered" evidence="2">
    <location>
        <begin position="363"/>
        <end position="434"/>
    </location>
</feature>
<feature type="compositionally biased region" description="Polar residues" evidence="2">
    <location>
        <begin position="498"/>
        <end position="511"/>
    </location>
</feature>
<feature type="coiled-coil region" evidence="1">
    <location>
        <begin position="648"/>
        <end position="675"/>
    </location>
</feature>
<sequence>MGHHRVISEIEWRCWVANSKFPSTQVNKCRSDPLSSSSPSCAPFPLASTTRTVVPRNEDMGFFSSKKPDSADSSYVTVATTSTPDKSVVQVIRSRFYGKKGKEREVDQLPYSSAPPLPTNTTSKYNGPPVNSILLPSSPPPPVANGIGASPRPSVSHRRILLQKSQESLPPLPPSTPSKKRTIEVVAPSSSGASTRSRHAPSTPSKDGDASVVLSATPQRKQADSVTVTLAHRLNELAVANAEGLLNDDEYRLLRQSLFERFANASVVPQEEPIVPAARPRPRKSNVNPDGRPASRPISNFQVELPRPTSIHSRNSMSFGDGVADLIRRATGRSTSSATKDSDASSIWSAKSSSSKIFRFRSISKKSSNSSIGTTTSRAQADSISISSKRAAPGGSDKGHSDHGHHFSPSGSRSGSIRKKLQTPPSSFPTRIIGQDARYATNIRDVFDEENLKSAQDIQKEIQAVEAEQRRLMDAFNGLELTTLSKMRRQHQARPSLKSATGSQGESSQNHSDTRSHKRFNPSESDAVSIRSGVSVGTAPSVAPSMARSAYSNRSKTLRGKSSLNPSVLLPSSSLPSPASLHRKNSSSSFTSMDRRIDRSQIGPPPVPALPATISHGHLRAANNSSISLIRSTGHLPMDVVHEDDDKLEGKTDDALQVEDEMEEIRRRREEVALRYEARLDYLRAKLKGAQLHEKLLKK</sequence>
<organism evidence="3 4">
    <name type="scientific">Coprinopsis cinerea (strain Okayama-7 / 130 / ATCC MYA-4618 / FGSC 9003)</name>
    <name type="common">Inky cap fungus</name>
    <name type="synonym">Hormographiella aspergillata</name>
    <dbReference type="NCBI Taxonomy" id="240176"/>
    <lineage>
        <taxon>Eukaryota</taxon>
        <taxon>Fungi</taxon>
        <taxon>Dikarya</taxon>
        <taxon>Basidiomycota</taxon>
        <taxon>Agaricomycotina</taxon>
        <taxon>Agaricomycetes</taxon>
        <taxon>Agaricomycetidae</taxon>
        <taxon>Agaricales</taxon>
        <taxon>Agaricineae</taxon>
        <taxon>Psathyrellaceae</taxon>
        <taxon>Coprinopsis</taxon>
    </lineage>
</organism>
<feature type="region of interest" description="Disordered" evidence="2">
    <location>
        <begin position="100"/>
        <end position="224"/>
    </location>
</feature>
<comment type="caution">
    <text evidence="3">The sequence shown here is derived from an EMBL/GenBank/DDBJ whole genome shotgun (WGS) entry which is preliminary data.</text>
</comment>
<dbReference type="GeneID" id="6012420"/>
<proteinExistence type="predicted"/>
<dbReference type="EMBL" id="AACS02000008">
    <property type="protein sequence ID" value="EAU85950.1"/>
    <property type="molecule type" value="Genomic_DNA"/>
</dbReference>
<dbReference type="Proteomes" id="UP000001861">
    <property type="component" value="Unassembled WGS sequence"/>
</dbReference>
<evidence type="ECO:0000313" key="3">
    <source>
        <dbReference type="EMBL" id="EAU85950.1"/>
    </source>
</evidence>